<proteinExistence type="predicted"/>
<evidence type="ECO:0000313" key="2">
    <source>
        <dbReference type="WBParaSite" id="JU765_v2.g8012.t1"/>
    </source>
</evidence>
<evidence type="ECO:0000313" key="1">
    <source>
        <dbReference type="Proteomes" id="UP000887576"/>
    </source>
</evidence>
<name>A0AC34RLJ9_9BILA</name>
<protein>
    <submittedName>
        <fullName evidence="2">G-protein coupled receptors family 1 profile domain-containing protein</fullName>
    </submittedName>
</protein>
<accession>A0AC34RLJ9</accession>
<organism evidence="1 2">
    <name type="scientific">Panagrolaimus sp. JU765</name>
    <dbReference type="NCBI Taxonomy" id="591449"/>
    <lineage>
        <taxon>Eukaryota</taxon>
        <taxon>Metazoa</taxon>
        <taxon>Ecdysozoa</taxon>
        <taxon>Nematoda</taxon>
        <taxon>Chromadorea</taxon>
        <taxon>Rhabditida</taxon>
        <taxon>Tylenchina</taxon>
        <taxon>Panagrolaimomorpha</taxon>
        <taxon>Panagrolaimoidea</taxon>
        <taxon>Panagrolaimidae</taxon>
        <taxon>Panagrolaimus</taxon>
    </lineage>
</organism>
<sequence length="318" mass="36444">MQLNNNILNVMPKACIFPEFYQFLGNGVLHIYFLIAWAGGLCQCCCVFIIAFNRLTTLLLPQTKLWRYPYLQLFFVLQIVPGLIVGITTVFPKVAWEQRDCGVIGNIIEDLNANGDKVTRIYFKIGAVVLGLTALSVIIMYSIIFYRIKTVHMSNKNMAVVETHNYGIFLTSQQKREFNILAIVIIMYSIIFYRIKTVHMSNKNMAVVETHNYGIFLTSQQKREFNILAMSVIICIMQLVYTIYISSREVFKFDQNYIGLNLMQDLCAGINPFLLIIFSQTLRNSARKQLLNMFGTAQTRNFIIVPPTKSAVGSRTNY</sequence>
<reference evidence="2" key="1">
    <citation type="submission" date="2022-11" db="UniProtKB">
        <authorList>
            <consortium name="WormBaseParasite"/>
        </authorList>
    </citation>
    <scope>IDENTIFICATION</scope>
</reference>
<dbReference type="Proteomes" id="UP000887576">
    <property type="component" value="Unplaced"/>
</dbReference>
<dbReference type="WBParaSite" id="JU765_v2.g8012.t1">
    <property type="protein sequence ID" value="JU765_v2.g8012.t1"/>
    <property type="gene ID" value="JU765_v2.g8012"/>
</dbReference>